<dbReference type="GO" id="GO:0047423">
    <property type="term" value="F:N-methylhydantoinase (ATP-hydrolyzing) activity"/>
    <property type="evidence" value="ECO:0007669"/>
    <property type="project" value="UniProtKB-EC"/>
</dbReference>
<evidence type="ECO:0000259" key="2">
    <source>
        <dbReference type="Pfam" id="PF05378"/>
    </source>
</evidence>
<dbReference type="InterPro" id="IPR002821">
    <property type="entry name" value="Hydantoinase_A"/>
</dbReference>
<dbReference type="Pfam" id="PF01968">
    <property type="entry name" value="Hydantoinase_A"/>
    <property type="match status" value="1"/>
</dbReference>
<evidence type="ECO:0000259" key="1">
    <source>
        <dbReference type="Pfam" id="PF01968"/>
    </source>
</evidence>
<reference evidence="3" key="1">
    <citation type="submission" date="2018-06" db="EMBL/GenBank/DDBJ databases">
        <authorList>
            <person name="Zhirakovskaya E."/>
        </authorList>
    </citation>
    <scope>NUCLEOTIDE SEQUENCE</scope>
</reference>
<name>A0A3B0YV35_9ZZZZ</name>
<dbReference type="InterPro" id="IPR045079">
    <property type="entry name" value="Oxoprolinase-like"/>
</dbReference>
<protein>
    <submittedName>
        <fullName evidence="3">N-methylhydantoinase A</fullName>
        <ecNumber evidence="3">3.5.2.14</ecNumber>
    </submittedName>
</protein>
<evidence type="ECO:0000313" key="3">
    <source>
        <dbReference type="EMBL" id="VAW72326.1"/>
    </source>
</evidence>
<dbReference type="AlphaFoldDB" id="A0A3B0YV35"/>
<sequence length="692" mass="73642">MDRGVAVLAYWLGIDTGGTFTDFVCFNGHSLRTCKVLSTPDAPERAILQGIEALQLLDQLQKGDLQIIHGSTVATNALLQARGVKTVYVTNRGFADVLSIGRQARRELYNLIPEPCAALIPAAHCLEVNTRLSSEGVLLTPLDPADVDALICEIKKIKPRAVAINLLFSFLDNRQEQAIKARICAACEGVFVTCSSDVLPEYKEYERGMATALNAYVGPLMQGYLNRLSHHLVALSAEENTATSGRIFLSILQSSGGTIDAQSAGEHAVKLLLSGPAGGLKGAQYIAALAGESTLLSFDMGGTSTDVAMIHGEIQLTSEGSIGDYPVAVPMVDMHTIGAGGGSIAYVDAGGLLNVGPQSAGASPGPACYGQGGKKPTVTDANLILGRLQVAGFAVSEEDAGSGLSLDIDGAIESMKRVAEPLGISVEAAAQGVIRIANEHMVRALRTISVQRGYDPQAFSLTCLGGAAGLHVCALAQALNMHKAIVPVHGGVLSALGMLVAAPSRELSLACLQPLLACEPAVLDGQFNELQNRAVQAMGQEIKVPPVIQRSVDLRYKGQSFTLNLNWEENLQKLQQAFHQLHETTYGHQLTMPVELVNLRMSVQGEAPPFSLPFISHQRVVHEEKWVNCYTGGMDVSSQPVRLYQREQLSCAEKITGPALVLEKNSTTLIEPGWCCVVDGWGNLLLKKVVSL</sequence>
<dbReference type="Pfam" id="PF05378">
    <property type="entry name" value="Hydant_A_N"/>
    <property type="match status" value="1"/>
</dbReference>
<dbReference type="GO" id="GO:0005829">
    <property type="term" value="C:cytosol"/>
    <property type="evidence" value="ECO:0007669"/>
    <property type="project" value="TreeGrafter"/>
</dbReference>
<dbReference type="GO" id="GO:0017168">
    <property type="term" value="F:5-oxoprolinase (ATP-hydrolyzing) activity"/>
    <property type="evidence" value="ECO:0007669"/>
    <property type="project" value="TreeGrafter"/>
</dbReference>
<dbReference type="PANTHER" id="PTHR11365:SF23">
    <property type="entry name" value="HYPOTHETICAL 5-OXOPROLINASE (EUROFUNG)-RELATED"/>
    <property type="match status" value="1"/>
</dbReference>
<dbReference type="InterPro" id="IPR008040">
    <property type="entry name" value="Hydant_A_N"/>
</dbReference>
<accession>A0A3B0YV35</accession>
<dbReference type="GO" id="GO:0006749">
    <property type="term" value="P:glutathione metabolic process"/>
    <property type="evidence" value="ECO:0007669"/>
    <property type="project" value="TreeGrafter"/>
</dbReference>
<dbReference type="EC" id="3.5.2.14" evidence="3"/>
<feature type="domain" description="Hydantoinase A/oxoprolinase" evidence="1">
    <location>
        <begin position="207"/>
        <end position="504"/>
    </location>
</feature>
<dbReference type="EMBL" id="UOFJ01000656">
    <property type="protein sequence ID" value="VAW72326.1"/>
    <property type="molecule type" value="Genomic_DNA"/>
</dbReference>
<organism evidence="3">
    <name type="scientific">hydrothermal vent metagenome</name>
    <dbReference type="NCBI Taxonomy" id="652676"/>
    <lineage>
        <taxon>unclassified sequences</taxon>
        <taxon>metagenomes</taxon>
        <taxon>ecological metagenomes</taxon>
    </lineage>
</organism>
<proteinExistence type="predicted"/>
<gene>
    <name evidence="3" type="ORF">MNBD_GAMMA10-378</name>
</gene>
<dbReference type="PANTHER" id="PTHR11365">
    <property type="entry name" value="5-OXOPROLINASE RELATED"/>
    <property type="match status" value="1"/>
</dbReference>
<keyword evidence="3" id="KW-0378">Hydrolase</keyword>
<feature type="domain" description="Hydantoinase/oxoprolinase N-terminal" evidence="2">
    <location>
        <begin position="12"/>
        <end position="183"/>
    </location>
</feature>